<dbReference type="Pfam" id="PF06776">
    <property type="entry name" value="IalB"/>
    <property type="match status" value="1"/>
</dbReference>
<gene>
    <name evidence="2" type="ORF">GCM10022404_27500</name>
</gene>
<evidence type="ECO:0000256" key="1">
    <source>
        <dbReference type="SAM" id="SignalP"/>
    </source>
</evidence>
<accession>A0ABP7KI34</accession>
<keyword evidence="3" id="KW-1185">Reference proteome</keyword>
<dbReference type="InterPro" id="IPR038696">
    <property type="entry name" value="IalB_sf"/>
</dbReference>
<proteinExistence type="predicted"/>
<dbReference type="Gene3D" id="2.60.40.1880">
    <property type="entry name" value="Invasion associated locus B (IalB) protein"/>
    <property type="match status" value="1"/>
</dbReference>
<dbReference type="RefSeq" id="WP_344847980.1">
    <property type="nucleotide sequence ID" value="NZ_BAABDF010000007.1"/>
</dbReference>
<protein>
    <submittedName>
        <fullName evidence="2">Invasion associated locus B family protein</fullName>
    </submittedName>
</protein>
<reference evidence="3" key="1">
    <citation type="journal article" date="2019" name="Int. J. Syst. Evol. Microbiol.">
        <title>The Global Catalogue of Microorganisms (GCM) 10K type strain sequencing project: providing services to taxonomists for standard genome sequencing and annotation.</title>
        <authorList>
            <consortium name="The Broad Institute Genomics Platform"/>
            <consortium name="The Broad Institute Genome Sequencing Center for Infectious Disease"/>
            <person name="Wu L."/>
            <person name="Ma J."/>
        </authorList>
    </citation>
    <scope>NUCLEOTIDE SEQUENCE [LARGE SCALE GENOMIC DNA]</scope>
    <source>
        <strain evidence="3">JCM 17190</strain>
    </source>
</reference>
<dbReference type="InterPro" id="IPR010642">
    <property type="entry name" value="Invasion_prot_B"/>
</dbReference>
<sequence>MLKKTFSVTAFALALSFGSTPLLAQDAEPEGAAEVEQPAVEPALSAGEPVETEIQAGQTYVLETEGDWEIRCIRTEGDVPEPCSIYQLLRDEQGTEVAEVTMFHLGQGEAEAAATFIAPLETLLTQQMTIFVDGANGRRYPFSFCTTVGCFVRAGLTGAEVDQFRRGVEGTVVIHPVAAPETAVRLPLSLKGFTAAYARVTELNKAARSAATQTE</sequence>
<evidence type="ECO:0000313" key="3">
    <source>
        <dbReference type="Proteomes" id="UP001399917"/>
    </source>
</evidence>
<dbReference type="Proteomes" id="UP001399917">
    <property type="component" value="Unassembled WGS sequence"/>
</dbReference>
<comment type="caution">
    <text evidence="2">The sequence shown here is derived from an EMBL/GenBank/DDBJ whole genome shotgun (WGS) entry which is preliminary data.</text>
</comment>
<feature type="signal peptide" evidence="1">
    <location>
        <begin position="1"/>
        <end position="24"/>
    </location>
</feature>
<keyword evidence="1" id="KW-0732">Signal</keyword>
<evidence type="ECO:0000313" key="2">
    <source>
        <dbReference type="EMBL" id="GAA3876273.1"/>
    </source>
</evidence>
<organism evidence="2 3">
    <name type="scientific">Celeribacter arenosi</name>
    <dbReference type="NCBI Taxonomy" id="792649"/>
    <lineage>
        <taxon>Bacteria</taxon>
        <taxon>Pseudomonadati</taxon>
        <taxon>Pseudomonadota</taxon>
        <taxon>Alphaproteobacteria</taxon>
        <taxon>Rhodobacterales</taxon>
        <taxon>Roseobacteraceae</taxon>
        <taxon>Celeribacter</taxon>
    </lineage>
</organism>
<name>A0ABP7KI34_9RHOB</name>
<dbReference type="EMBL" id="BAABDF010000007">
    <property type="protein sequence ID" value="GAA3876273.1"/>
    <property type="molecule type" value="Genomic_DNA"/>
</dbReference>
<feature type="chain" id="PRO_5045511083" evidence="1">
    <location>
        <begin position="25"/>
        <end position="215"/>
    </location>
</feature>